<dbReference type="Proteomes" id="UP000178129">
    <property type="component" value="Unassembled WGS sequence"/>
</dbReference>
<proteinExistence type="predicted"/>
<dbReference type="InParanoid" id="A0A1E1KRH2"/>
<keyword evidence="3" id="KW-1185">Reference proteome</keyword>
<evidence type="ECO:0000313" key="2">
    <source>
        <dbReference type="EMBL" id="CZT00603.1"/>
    </source>
</evidence>
<feature type="compositionally biased region" description="Basic and acidic residues" evidence="1">
    <location>
        <begin position="1005"/>
        <end position="1014"/>
    </location>
</feature>
<dbReference type="STRING" id="914237.A0A1E1KRH2"/>
<feature type="region of interest" description="Disordered" evidence="1">
    <location>
        <begin position="191"/>
        <end position="215"/>
    </location>
</feature>
<gene>
    <name evidence="2" type="ORF">RCO7_03029</name>
</gene>
<comment type="caution">
    <text evidence="2">The sequence shown here is derived from an EMBL/GenBank/DDBJ whole genome shotgun (WGS) entry which is preliminary data.</text>
</comment>
<evidence type="ECO:0000313" key="3">
    <source>
        <dbReference type="Proteomes" id="UP000178129"/>
    </source>
</evidence>
<protein>
    <submittedName>
        <fullName evidence="2">Uncharacterized protein</fullName>
    </submittedName>
</protein>
<feature type="compositionally biased region" description="Polar residues" evidence="1">
    <location>
        <begin position="143"/>
        <end position="153"/>
    </location>
</feature>
<dbReference type="AlphaFoldDB" id="A0A1E1KRH2"/>
<feature type="region of interest" description="Disordered" evidence="1">
    <location>
        <begin position="994"/>
        <end position="1014"/>
    </location>
</feature>
<name>A0A1E1KRH2_9HELO</name>
<dbReference type="EMBL" id="FJUW01000020">
    <property type="protein sequence ID" value="CZT00603.1"/>
    <property type="molecule type" value="Genomic_DNA"/>
</dbReference>
<feature type="region of interest" description="Disordered" evidence="1">
    <location>
        <begin position="694"/>
        <end position="784"/>
    </location>
</feature>
<feature type="region of interest" description="Disordered" evidence="1">
    <location>
        <begin position="803"/>
        <end position="830"/>
    </location>
</feature>
<feature type="region of interest" description="Disordered" evidence="1">
    <location>
        <begin position="143"/>
        <end position="168"/>
    </location>
</feature>
<sequence length="1058" mass="118785">MGHVSRKSRPQQQIRNFRISLWSSYLDPTFQKEIRRRYRRVEKYKHNEALNRKLSWDRHFPANQQVGLKGFMCSAWRSHDSRPGGRWVNVEDLRTGREEPEPNAESGSAHDGIDKLYEFIRARSRIFGNGWTSTDAEAIGAATTATSNPNSKCPPQKSPDSVKDGKEGYPRRFQQQQMATESKFDIDPITNRRIPQKSNSGKADEFSVKTSKNHRSQIHEFEPVASKVELTSPEIIHSLRDRLESYQSLGVEQSQVSDPIQDGLKSYDEKVDYESRRFYDCEGMAVDYSDPVQNGLKDYDNKISNGKACPVSNNSSSNSTPPFRDGLVDYDLKAGSRQGRHSEEIEERPKHLDPVSQAFKDYKLRIENPMIVRSSDSKPDPLDPVEQAVRDYESSDLFREAQKKKEADNLLQAIRHYEENFKHMPKKMTGETLDPENSDPILQAIRKYRSDTDTLRNGLESHESLDPILKAFREYKPATEAYEASSNAEEPAPIQIQSNEEHRPAFLEASNTSSPPQNQCRIQEGLAGYDAKVKDYKKPSSSNAKSLAFTSTPPVRSALRDFSEDKTEDLDLLRTSDVRAASGIIKNPSKETELQKHHKRKQLEESFESVQNARSAVDEAAAANKVHASRELAEELLIEHSELLNHVAHARGPLNSMIAEVEAGWKPEVSDEQMMTGNFVRDFPEEFEARWTNSETGAEGLTSKSKAGQETSTDPLISLAPDAFSRAPGRTRMESSLDRTNSRRMDSSALPREANSTASIAPAASKQGRPRPKEDQIARNEQRMRERDLVREVRGIYEDSYGTIDSKHRQVPVPERANAEPKSTTQSTSTGQTIDLFVNTPQPTLYKILAYDPTMQSISIAETTSIVPDLSDTLTPAEVLLRLCNPSKFFPHFQSLQSQGYEIVAGSGDVLVFRKVRSGSPFLPKSETPAGYHETNVTKERKRVTNPIDGMQSTPITGDFASPTGFVNYDRHQGPEVPFKSNIDVRREEPVFSGRRNWEDDSGEEERSRGKEGRAKRLLVGAAWVAGCSYAVGVVSEFFRTGGADGKGTRNLGGNGRS</sequence>
<organism evidence="2 3">
    <name type="scientific">Rhynchosporium graminicola</name>
    <dbReference type="NCBI Taxonomy" id="2792576"/>
    <lineage>
        <taxon>Eukaryota</taxon>
        <taxon>Fungi</taxon>
        <taxon>Dikarya</taxon>
        <taxon>Ascomycota</taxon>
        <taxon>Pezizomycotina</taxon>
        <taxon>Leotiomycetes</taxon>
        <taxon>Helotiales</taxon>
        <taxon>Ploettnerulaceae</taxon>
        <taxon>Rhynchosporium</taxon>
    </lineage>
</organism>
<evidence type="ECO:0000256" key="1">
    <source>
        <dbReference type="SAM" id="MobiDB-lite"/>
    </source>
</evidence>
<feature type="compositionally biased region" description="Basic and acidic residues" evidence="1">
    <location>
        <begin position="771"/>
        <end position="784"/>
    </location>
</feature>
<feature type="compositionally biased region" description="Polar residues" evidence="1">
    <location>
        <begin position="694"/>
        <end position="715"/>
    </location>
</feature>
<reference evidence="3" key="1">
    <citation type="submission" date="2016-03" db="EMBL/GenBank/DDBJ databases">
        <authorList>
            <person name="Ploux O."/>
        </authorList>
    </citation>
    <scope>NUCLEOTIDE SEQUENCE [LARGE SCALE GENOMIC DNA]</scope>
    <source>
        <strain evidence="3">UK7</strain>
    </source>
</reference>
<accession>A0A1E1KRH2</accession>
<feature type="compositionally biased region" description="Basic and acidic residues" evidence="1">
    <location>
        <begin position="731"/>
        <end position="746"/>
    </location>
</feature>